<gene>
    <name evidence="4" type="ORF">IX84_26115</name>
</gene>
<dbReference type="Gene3D" id="3.10.310.10">
    <property type="entry name" value="Diaminopimelate Epimerase, Chain A, domain 1"/>
    <property type="match status" value="2"/>
</dbReference>
<evidence type="ECO:0000256" key="2">
    <source>
        <dbReference type="ARBA" id="ARBA00023235"/>
    </source>
</evidence>
<dbReference type="Proteomes" id="UP000029736">
    <property type="component" value="Unassembled WGS sequence"/>
</dbReference>
<evidence type="ECO:0000313" key="4">
    <source>
        <dbReference type="EMBL" id="KGE85583.1"/>
    </source>
</evidence>
<evidence type="ECO:0000313" key="5">
    <source>
        <dbReference type="Proteomes" id="UP000029736"/>
    </source>
</evidence>
<dbReference type="EMBL" id="JPOS01000084">
    <property type="protein sequence ID" value="KGE85583.1"/>
    <property type="molecule type" value="Genomic_DNA"/>
</dbReference>
<dbReference type="PANTHER" id="PTHR13774">
    <property type="entry name" value="PHENAZINE BIOSYNTHESIS PROTEIN"/>
    <property type="match status" value="1"/>
</dbReference>
<dbReference type="GO" id="GO:0016853">
    <property type="term" value="F:isomerase activity"/>
    <property type="evidence" value="ECO:0007669"/>
    <property type="project" value="UniProtKB-KW"/>
</dbReference>
<sequence length="265" mass="28803">MPGPGKIPIYQIDAFASQRFRGNPAAVCPLPSWLPDATLQAIAAENNLSETAFFIPGGEADYELRWFTPAIEVDLCGHATLAAAHCLFTHLGHPHKSITFGSRSGLLTVTREGEEYMLDFPADNIETVVAPRALKEALGTEPVEVLMGRDDFLVVLESEADVAQLAPDLRLLKEVRCRGVIVTAPGSTTDFVSRCFYPAAGVDEDPVTGSAHTTMTPYWAERLSKQELTARQLSKRGGHLRCTMLGERVAISGPAVTYMEGEIFI</sequence>
<evidence type="ECO:0000256" key="1">
    <source>
        <dbReference type="ARBA" id="ARBA00008270"/>
    </source>
</evidence>
<keyword evidence="5" id="KW-1185">Reference proteome</keyword>
<dbReference type="STRING" id="1524460.IX84_26115"/>
<protein>
    <submittedName>
        <fullName evidence="4">Isomerase</fullName>
    </submittedName>
</protein>
<reference evidence="4 5" key="1">
    <citation type="journal article" date="2014" name="Int. J. Syst. Evol. Microbiol.">
        <title>Phaeodactylibacter xiamenensis gen. nov., sp. nov., a member of the family Saprospiraceae isolated from the marine alga Phaeodactylum tricornutum.</title>
        <authorList>
            <person name="Chen Z.Jr."/>
            <person name="Lei X."/>
            <person name="Lai Q."/>
            <person name="Li Y."/>
            <person name="Zhang B."/>
            <person name="Zhang J."/>
            <person name="Zhang H."/>
            <person name="Yang L."/>
            <person name="Zheng W."/>
            <person name="Tian Y."/>
            <person name="Yu Z."/>
            <person name="Xu H.Jr."/>
            <person name="Zheng T."/>
        </authorList>
    </citation>
    <scope>NUCLEOTIDE SEQUENCE [LARGE SCALE GENOMIC DNA]</scope>
    <source>
        <strain evidence="4 5">KD52</strain>
    </source>
</reference>
<accession>A0A098S158</accession>
<dbReference type="SUPFAM" id="SSF54506">
    <property type="entry name" value="Diaminopimelate epimerase-like"/>
    <property type="match status" value="1"/>
</dbReference>
<proteinExistence type="inferred from homology"/>
<dbReference type="GO" id="GO:0005737">
    <property type="term" value="C:cytoplasm"/>
    <property type="evidence" value="ECO:0007669"/>
    <property type="project" value="TreeGrafter"/>
</dbReference>
<dbReference type="NCBIfam" id="TIGR00654">
    <property type="entry name" value="PhzF_family"/>
    <property type="match status" value="1"/>
</dbReference>
<dbReference type="Pfam" id="PF02567">
    <property type="entry name" value="PhzC-PhzF"/>
    <property type="match status" value="1"/>
</dbReference>
<comment type="similarity">
    <text evidence="1">Belongs to the PhzF family.</text>
</comment>
<dbReference type="PANTHER" id="PTHR13774:SF17">
    <property type="entry name" value="PHENAZINE BIOSYNTHESIS-LIKE DOMAIN-CONTAINING PROTEIN"/>
    <property type="match status" value="1"/>
</dbReference>
<dbReference type="OrthoDB" id="9788221at2"/>
<evidence type="ECO:0000256" key="3">
    <source>
        <dbReference type="PIRSR" id="PIRSR016184-1"/>
    </source>
</evidence>
<keyword evidence="2 4" id="KW-0413">Isomerase</keyword>
<dbReference type="RefSeq" id="WP_044227493.1">
    <property type="nucleotide sequence ID" value="NZ_JBKAGJ010000003.1"/>
</dbReference>
<organism evidence="4 5">
    <name type="scientific">Phaeodactylibacter xiamenensis</name>
    <dbReference type="NCBI Taxonomy" id="1524460"/>
    <lineage>
        <taxon>Bacteria</taxon>
        <taxon>Pseudomonadati</taxon>
        <taxon>Bacteroidota</taxon>
        <taxon>Saprospiria</taxon>
        <taxon>Saprospirales</taxon>
        <taxon>Haliscomenobacteraceae</taxon>
        <taxon>Phaeodactylibacter</taxon>
    </lineage>
</organism>
<dbReference type="AlphaFoldDB" id="A0A098S158"/>
<comment type="caution">
    <text evidence="4">The sequence shown here is derived from an EMBL/GenBank/DDBJ whole genome shotgun (WGS) entry which is preliminary data.</text>
</comment>
<dbReference type="InterPro" id="IPR003719">
    <property type="entry name" value="Phenazine_PhzF-like"/>
</dbReference>
<dbReference type="PIRSF" id="PIRSF016184">
    <property type="entry name" value="PhzC_PhzF"/>
    <property type="match status" value="1"/>
</dbReference>
<feature type="active site" evidence="3">
    <location>
        <position position="50"/>
    </location>
</feature>
<name>A0A098S158_9BACT</name>